<sequence>MRFRHAFALALVAGSLWTSAPGTLAAPNLPGAAVVSDPGVMRATGTVAANVSLTSSSRNAAPGTTIRLTGRVRNAAKGGVADARVVIQKRRIGAANWHTYRTVRADSSGRYRTSTNQKRGLEYRASVKTGKRTVRSSTRAVTATSGDLPLAGVIVALDPGHNGKNAAAQRAAAPDGRGSRKTCNTSGTGGAGISEHRFNWLVAKRTRTILRKGGATVILTRNSDTGNGPCVDVRGRFAGDHDADLLVSIHANGSVNTSVRGFFAIVTRTPLNKAQGKPSRALAKQLIGSLEDQGFAKSSTIRSATSYRNDLGTLNWSAKPVVMLELGEMRNARDVAVMRSAKGQRRYARAIAAGISAWVAAS</sequence>
<evidence type="ECO:0000256" key="2">
    <source>
        <dbReference type="SAM" id="MobiDB-lite"/>
    </source>
</evidence>
<feature type="chain" id="PRO_5022142480" evidence="3">
    <location>
        <begin position="26"/>
        <end position="362"/>
    </location>
</feature>
<name>A0A542ZWD9_RARFA</name>
<dbReference type="InterPro" id="IPR002508">
    <property type="entry name" value="MurNAc-LAA_cat"/>
</dbReference>
<dbReference type="CDD" id="cd02696">
    <property type="entry name" value="MurNAc-LAA"/>
    <property type="match status" value="1"/>
</dbReference>
<keyword evidence="3" id="KW-0732">Signal</keyword>
<dbReference type="PANTHER" id="PTHR30404">
    <property type="entry name" value="N-ACETYLMURAMOYL-L-ALANINE AMIDASE"/>
    <property type="match status" value="1"/>
</dbReference>
<evidence type="ECO:0000256" key="3">
    <source>
        <dbReference type="SAM" id="SignalP"/>
    </source>
</evidence>
<keyword evidence="1" id="KW-0378">Hydrolase</keyword>
<reference evidence="5 6" key="1">
    <citation type="submission" date="2019-06" db="EMBL/GenBank/DDBJ databases">
        <title>Sequencing the genomes of 1000 actinobacteria strains.</title>
        <authorList>
            <person name="Klenk H.-P."/>
        </authorList>
    </citation>
    <scope>NUCLEOTIDE SEQUENCE [LARGE SCALE GENOMIC DNA]</scope>
    <source>
        <strain evidence="5 6">DSM 4813</strain>
    </source>
</reference>
<dbReference type="SMART" id="SM00646">
    <property type="entry name" value="Ami_3"/>
    <property type="match status" value="1"/>
</dbReference>
<dbReference type="Proteomes" id="UP000315389">
    <property type="component" value="Unassembled WGS sequence"/>
</dbReference>
<dbReference type="GO" id="GO:0030288">
    <property type="term" value="C:outer membrane-bounded periplasmic space"/>
    <property type="evidence" value="ECO:0007669"/>
    <property type="project" value="TreeGrafter"/>
</dbReference>
<dbReference type="InterPro" id="IPR050695">
    <property type="entry name" value="N-acetylmuramoyl_amidase_3"/>
</dbReference>
<dbReference type="RefSeq" id="WP_142119776.1">
    <property type="nucleotide sequence ID" value="NZ_BAAASV010000001.1"/>
</dbReference>
<proteinExistence type="predicted"/>
<organism evidence="5 6">
    <name type="scientific">Rarobacter faecitabidus</name>
    <dbReference type="NCBI Taxonomy" id="13243"/>
    <lineage>
        <taxon>Bacteria</taxon>
        <taxon>Bacillati</taxon>
        <taxon>Actinomycetota</taxon>
        <taxon>Actinomycetes</taxon>
        <taxon>Micrococcales</taxon>
        <taxon>Rarobacteraceae</taxon>
        <taxon>Rarobacter</taxon>
    </lineage>
</organism>
<dbReference type="OrthoDB" id="3268878at2"/>
<feature type="region of interest" description="Disordered" evidence="2">
    <location>
        <begin position="163"/>
        <end position="190"/>
    </location>
</feature>
<protein>
    <submittedName>
        <fullName evidence="5">N-acetylmuramoyl-L-alanine amidase</fullName>
    </submittedName>
</protein>
<dbReference type="GO" id="GO:0009253">
    <property type="term" value="P:peptidoglycan catabolic process"/>
    <property type="evidence" value="ECO:0007669"/>
    <property type="project" value="InterPro"/>
</dbReference>
<feature type="domain" description="MurNAc-LAA" evidence="4">
    <location>
        <begin position="235"/>
        <end position="356"/>
    </location>
</feature>
<dbReference type="AlphaFoldDB" id="A0A542ZWD9"/>
<dbReference type="SUPFAM" id="SSF53187">
    <property type="entry name" value="Zn-dependent exopeptidases"/>
    <property type="match status" value="1"/>
</dbReference>
<dbReference type="EMBL" id="VFOS01000001">
    <property type="protein sequence ID" value="TQL64671.1"/>
    <property type="molecule type" value="Genomic_DNA"/>
</dbReference>
<feature type="signal peptide" evidence="3">
    <location>
        <begin position="1"/>
        <end position="25"/>
    </location>
</feature>
<accession>A0A542ZWD9</accession>
<evidence type="ECO:0000256" key="1">
    <source>
        <dbReference type="ARBA" id="ARBA00022801"/>
    </source>
</evidence>
<evidence type="ECO:0000313" key="5">
    <source>
        <dbReference type="EMBL" id="TQL64671.1"/>
    </source>
</evidence>
<keyword evidence="6" id="KW-1185">Reference proteome</keyword>
<dbReference type="GO" id="GO:0008745">
    <property type="term" value="F:N-acetylmuramoyl-L-alanine amidase activity"/>
    <property type="evidence" value="ECO:0007669"/>
    <property type="project" value="InterPro"/>
</dbReference>
<evidence type="ECO:0000313" key="6">
    <source>
        <dbReference type="Proteomes" id="UP000315389"/>
    </source>
</evidence>
<dbReference type="Pfam" id="PF01520">
    <property type="entry name" value="Amidase_3"/>
    <property type="match status" value="1"/>
</dbReference>
<comment type="caution">
    <text evidence="5">The sequence shown here is derived from an EMBL/GenBank/DDBJ whole genome shotgun (WGS) entry which is preliminary data.</text>
</comment>
<dbReference type="Gene3D" id="3.40.630.40">
    <property type="entry name" value="Zn-dependent exopeptidases"/>
    <property type="match status" value="1"/>
</dbReference>
<dbReference type="PANTHER" id="PTHR30404:SF0">
    <property type="entry name" value="N-ACETYLMURAMOYL-L-ALANINE AMIDASE AMIC"/>
    <property type="match status" value="1"/>
</dbReference>
<evidence type="ECO:0000259" key="4">
    <source>
        <dbReference type="SMART" id="SM00646"/>
    </source>
</evidence>
<gene>
    <name evidence="5" type="ORF">FB461_1180</name>
</gene>